<dbReference type="InterPro" id="IPR029063">
    <property type="entry name" value="SAM-dependent_MTases_sf"/>
</dbReference>
<keyword evidence="5" id="KW-0949">S-adenosyl-L-methionine</keyword>
<keyword evidence="3" id="KW-0489">Methyltransferase</keyword>
<dbReference type="InterPro" id="IPR022642">
    <property type="entry name" value="CheR_C"/>
</dbReference>
<feature type="compositionally biased region" description="Basic and acidic residues" evidence="8">
    <location>
        <begin position="626"/>
        <end position="637"/>
    </location>
</feature>
<evidence type="ECO:0000259" key="11">
    <source>
        <dbReference type="PROSITE" id="PS50123"/>
    </source>
</evidence>
<evidence type="ECO:0000256" key="3">
    <source>
        <dbReference type="ARBA" id="ARBA00022603"/>
    </source>
</evidence>
<dbReference type="InterPro" id="IPR036804">
    <property type="entry name" value="CheR_N_sf"/>
</dbReference>
<dbReference type="SUPFAM" id="SSF47757">
    <property type="entry name" value="Chemotaxis receptor methyltransferase CheR, N-terminal domain"/>
    <property type="match status" value="1"/>
</dbReference>
<dbReference type="Pfam" id="PF01739">
    <property type="entry name" value="CheR"/>
    <property type="match status" value="1"/>
</dbReference>
<dbReference type="Pfam" id="PF08448">
    <property type="entry name" value="PAS_4"/>
    <property type="match status" value="1"/>
</dbReference>
<dbReference type="PRINTS" id="PR00996">
    <property type="entry name" value="CHERMTFRASE"/>
</dbReference>
<dbReference type="Pfam" id="PF01339">
    <property type="entry name" value="CheB_methylest"/>
    <property type="match status" value="1"/>
</dbReference>
<evidence type="ECO:0000259" key="9">
    <source>
        <dbReference type="PROSITE" id="PS50113"/>
    </source>
</evidence>
<dbReference type="InterPro" id="IPR022641">
    <property type="entry name" value="CheR_N"/>
</dbReference>
<feature type="active site" evidence="6">
    <location>
        <position position="13"/>
    </location>
</feature>
<evidence type="ECO:0000256" key="4">
    <source>
        <dbReference type="ARBA" id="ARBA00022679"/>
    </source>
</evidence>
<proteinExistence type="predicted"/>
<dbReference type="Proteomes" id="UP001168338">
    <property type="component" value="Unassembled WGS sequence"/>
</dbReference>
<protein>
    <recommendedName>
        <fullName evidence="2">protein-glutamate O-methyltransferase</fullName>
        <ecNumber evidence="2">2.1.1.80</ecNumber>
    </recommendedName>
</protein>
<dbReference type="InterPro" id="IPR013656">
    <property type="entry name" value="PAS_4"/>
</dbReference>
<keyword evidence="6" id="KW-0145">Chemotaxis</keyword>
<dbReference type="EMBL" id="VCYH01000002">
    <property type="protein sequence ID" value="MDN7024080.1"/>
    <property type="molecule type" value="Genomic_DNA"/>
</dbReference>
<comment type="caution">
    <text evidence="12">The sequence shown here is derived from an EMBL/GenBank/DDBJ whole genome shotgun (WGS) entry which is preliminary data.</text>
</comment>
<dbReference type="PANTHER" id="PTHR24422:SF27">
    <property type="entry name" value="PROTEIN-GLUTAMATE O-METHYLTRANSFERASE"/>
    <property type="match status" value="1"/>
</dbReference>
<dbReference type="SMART" id="SM00091">
    <property type="entry name" value="PAS"/>
    <property type="match status" value="2"/>
</dbReference>
<dbReference type="InterPro" id="IPR000673">
    <property type="entry name" value="Sig_transdc_resp-reg_Me-estase"/>
</dbReference>
<feature type="coiled-coil region" evidence="7">
    <location>
        <begin position="659"/>
        <end position="728"/>
    </location>
</feature>
<gene>
    <name evidence="12" type="ORF">FGU65_04105</name>
</gene>
<evidence type="ECO:0000256" key="7">
    <source>
        <dbReference type="SAM" id="Coils"/>
    </source>
</evidence>
<dbReference type="SUPFAM" id="SSF53335">
    <property type="entry name" value="S-adenosyl-L-methionine-dependent methyltransferases"/>
    <property type="match status" value="1"/>
</dbReference>
<dbReference type="InterPro" id="IPR050903">
    <property type="entry name" value="Bact_Chemotaxis_MeTrfase"/>
</dbReference>
<dbReference type="SUPFAM" id="SSF52738">
    <property type="entry name" value="Methylesterase CheB, C-terminal domain"/>
    <property type="match status" value="1"/>
</dbReference>
<accession>A0ABT8M821</accession>
<evidence type="ECO:0000256" key="6">
    <source>
        <dbReference type="PROSITE-ProRule" id="PRU00050"/>
    </source>
</evidence>
<dbReference type="SUPFAM" id="SSF55785">
    <property type="entry name" value="PYP-like sensor domain (PAS domain)"/>
    <property type="match status" value="2"/>
</dbReference>
<dbReference type="PROSITE" id="PS50123">
    <property type="entry name" value="CHER"/>
    <property type="match status" value="1"/>
</dbReference>
<dbReference type="Pfam" id="PF03705">
    <property type="entry name" value="CheR_N"/>
    <property type="match status" value="1"/>
</dbReference>
<dbReference type="Gene3D" id="3.40.50.180">
    <property type="entry name" value="Methylesterase CheB, C-terminal domain"/>
    <property type="match status" value="1"/>
</dbReference>
<keyword evidence="4" id="KW-0808">Transferase</keyword>
<name>A0ABT8M821_9EURY</name>
<dbReference type="CDD" id="cd16434">
    <property type="entry name" value="CheB-CheR_fusion"/>
    <property type="match status" value="1"/>
</dbReference>
<reference evidence="12" key="1">
    <citation type="submission" date="2019-05" db="EMBL/GenBank/DDBJ databases">
        <title>Methanoculleus sp. FWC-SCC1, a methanogenic archaeon isolated from deep marine cold seep.</title>
        <authorList>
            <person name="Chen Y.-W."/>
            <person name="Chen S.-C."/>
            <person name="Teng N.-H."/>
            <person name="Lai M.-C."/>
        </authorList>
    </citation>
    <scope>NUCLEOTIDE SEQUENCE</scope>
    <source>
        <strain evidence="12">FWC-SCC1</strain>
    </source>
</reference>
<dbReference type="InterPro" id="IPR035965">
    <property type="entry name" value="PAS-like_dom_sf"/>
</dbReference>
<feature type="domain" description="PAC" evidence="9">
    <location>
        <begin position="788"/>
        <end position="841"/>
    </location>
</feature>
<dbReference type="Pfam" id="PF13596">
    <property type="entry name" value="PAS_10"/>
    <property type="match status" value="1"/>
</dbReference>
<dbReference type="Gene3D" id="3.30.450.20">
    <property type="entry name" value="PAS domain"/>
    <property type="match status" value="2"/>
</dbReference>
<dbReference type="CDD" id="cd02440">
    <property type="entry name" value="AdoMet_MTases"/>
    <property type="match status" value="1"/>
</dbReference>
<evidence type="ECO:0000313" key="12">
    <source>
        <dbReference type="EMBL" id="MDN7024080.1"/>
    </source>
</evidence>
<dbReference type="Gene3D" id="1.10.155.10">
    <property type="entry name" value="Chemotaxis receptor methyltransferase CheR, N-terminal domain"/>
    <property type="match status" value="1"/>
</dbReference>
<sequence>MREPLAIVGIGASAGGLEALELFFTQMPPDTGIAFVLITHMDPAQKGLLPEILRRFTAMPVRETEDGMTVEADTVYVKPAAADLSIFHGTIGHLEPVRTHGMRMPIDGFFQHLAEDQNGKAIGIVLSGTGSDGTLGIRAVKERTGMVMAQDPDSAQFTGMPESAIATGLVDYIAPAERLPELLVQYVKFSITALAGEQPATARIEAELRKIFTLIRLQSGQDFSQYKRSTIRRRIERRMAIHQIPSIGEYVRFLQENPHEIEILASELLIGVTRFFRDPEAWDTLQEEVISDLIPAKPEGSVLRAWVVGCSTGEEAYSMAIVLRECLDALERPDMVQIFATDVDRRAIETARHGIYPANIAADISPGRLERFFVKEDGRYRIRKEIRDSVIFATQNVISDPPFTHLDILSCRNLLIYLSADLQKRLIPLFQYALNPGGYLFLGTAESVAGSGAAFRTVESRWKIFQRRDVTPPQAPRLELPAVLTPPAAAEPKTRDFAREEEAASELAREWLLQEFAPPAVIVNENGDIFYFHGRTGRYLEPGPGRATLNVFAMAKGEIRDALESVLDAAVREKQRFVQKGVSVRGDGGERRVLLTARPVGRRAGRGEMLYSIVFQDLEEPPGEPAPKEAPDRDTPGNDRMTPLEQELAETRARLQYTIEDMQASREELTSMNEELQSTNEELQSTNEELTSSKEELQSLNEELLTVNAEHQKKIEELSETHDDMQNLLRTTRIPILFLDEDLRVRRFTDPIRPIINLQSGDVGRPVTDLAVNLKDERLRADVREVLDSLQVRTKQVQTRDGRWFEMRIVPYRTEENRIEGVVVTFIDIAPLKDLESSLRRARTYAESVVATVHEPLAVLDADLRIVSANRSFSTLFRLAPGEAEGHLLSDLGNRQWDTTELRRLLEEVASGQTEIEGSEVGIGRRRMRLSARSIRPDAGPGLILLAVEDVSGRPASG</sequence>
<keyword evidence="7" id="KW-0175">Coiled coil</keyword>
<keyword evidence="13" id="KW-1185">Reference proteome</keyword>
<dbReference type="Gene3D" id="3.40.50.150">
    <property type="entry name" value="Vaccinia Virus protein VP39"/>
    <property type="match status" value="1"/>
</dbReference>
<dbReference type="InterPro" id="IPR000700">
    <property type="entry name" value="PAS-assoc_C"/>
</dbReference>
<dbReference type="EC" id="2.1.1.80" evidence="2"/>
<dbReference type="InterPro" id="IPR000780">
    <property type="entry name" value="CheR_MeTrfase"/>
</dbReference>
<comment type="catalytic activity">
    <reaction evidence="1">
        <text>L-glutamyl-[protein] + S-adenosyl-L-methionine = [protein]-L-glutamate 5-O-methyl ester + S-adenosyl-L-homocysteine</text>
        <dbReference type="Rhea" id="RHEA:24452"/>
        <dbReference type="Rhea" id="RHEA-COMP:10208"/>
        <dbReference type="Rhea" id="RHEA-COMP:10311"/>
        <dbReference type="ChEBI" id="CHEBI:29973"/>
        <dbReference type="ChEBI" id="CHEBI:57856"/>
        <dbReference type="ChEBI" id="CHEBI:59789"/>
        <dbReference type="ChEBI" id="CHEBI:82795"/>
        <dbReference type="EC" id="2.1.1.80"/>
    </reaction>
</comment>
<dbReference type="CDD" id="cd00130">
    <property type="entry name" value="PAS"/>
    <property type="match status" value="2"/>
</dbReference>
<evidence type="ECO:0000256" key="5">
    <source>
        <dbReference type="ARBA" id="ARBA00022691"/>
    </source>
</evidence>
<evidence type="ECO:0000256" key="1">
    <source>
        <dbReference type="ARBA" id="ARBA00001541"/>
    </source>
</evidence>
<feature type="active site" evidence="6">
    <location>
        <position position="40"/>
    </location>
</feature>
<dbReference type="InterPro" id="IPR000014">
    <property type="entry name" value="PAS"/>
</dbReference>
<dbReference type="PROSITE" id="PS50113">
    <property type="entry name" value="PAC"/>
    <property type="match status" value="1"/>
</dbReference>
<evidence type="ECO:0000256" key="8">
    <source>
        <dbReference type="SAM" id="MobiDB-lite"/>
    </source>
</evidence>
<dbReference type="SMART" id="SM00138">
    <property type="entry name" value="MeTrc"/>
    <property type="match status" value="1"/>
</dbReference>
<evidence type="ECO:0000313" key="13">
    <source>
        <dbReference type="Proteomes" id="UP001168338"/>
    </source>
</evidence>
<feature type="region of interest" description="Disordered" evidence="8">
    <location>
        <begin position="618"/>
        <end position="641"/>
    </location>
</feature>
<feature type="domain" description="CheR-type methyltransferase" evidence="11">
    <location>
        <begin position="205"/>
        <end position="471"/>
    </location>
</feature>
<evidence type="ECO:0000259" key="10">
    <source>
        <dbReference type="PROSITE" id="PS50122"/>
    </source>
</evidence>
<keyword evidence="6" id="KW-0378">Hydrolase</keyword>
<dbReference type="PROSITE" id="PS50122">
    <property type="entry name" value="CHEB"/>
    <property type="match status" value="1"/>
</dbReference>
<feature type="domain" description="CheB-type methylesterase" evidence="10">
    <location>
        <begin position="4"/>
        <end position="190"/>
    </location>
</feature>
<dbReference type="PANTHER" id="PTHR24422">
    <property type="entry name" value="CHEMOTAXIS PROTEIN METHYLTRANSFERASE"/>
    <property type="match status" value="1"/>
</dbReference>
<evidence type="ECO:0000256" key="2">
    <source>
        <dbReference type="ARBA" id="ARBA00012534"/>
    </source>
</evidence>
<organism evidence="12 13">
    <name type="scientific">Methanoculleus frigidifontis</name>
    <dbReference type="NCBI Taxonomy" id="2584085"/>
    <lineage>
        <taxon>Archaea</taxon>
        <taxon>Methanobacteriati</taxon>
        <taxon>Methanobacteriota</taxon>
        <taxon>Stenosarchaea group</taxon>
        <taxon>Methanomicrobia</taxon>
        <taxon>Methanomicrobiales</taxon>
        <taxon>Methanomicrobiaceae</taxon>
        <taxon>Methanoculleus</taxon>
    </lineage>
</organism>
<feature type="active site" evidence="6">
    <location>
        <position position="132"/>
    </location>
</feature>
<dbReference type="InterPro" id="IPR035909">
    <property type="entry name" value="CheB_C"/>
</dbReference>